<organism evidence="1 2">
    <name type="scientific">Embleya scabrispora</name>
    <dbReference type="NCBI Taxonomy" id="159449"/>
    <lineage>
        <taxon>Bacteria</taxon>
        <taxon>Bacillati</taxon>
        <taxon>Actinomycetota</taxon>
        <taxon>Actinomycetes</taxon>
        <taxon>Kitasatosporales</taxon>
        <taxon>Streptomycetaceae</taxon>
        <taxon>Embleya</taxon>
    </lineage>
</organism>
<accession>A0A1T3NJA7</accession>
<keyword evidence="2" id="KW-1185">Reference proteome</keyword>
<name>A0A1T3NJA7_9ACTN</name>
<dbReference type="InterPro" id="IPR029063">
    <property type="entry name" value="SAM-dependent_MTases_sf"/>
</dbReference>
<comment type="caution">
    <text evidence="1">The sequence shown here is derived from an EMBL/GenBank/DDBJ whole genome shotgun (WGS) entry which is preliminary data.</text>
</comment>
<reference evidence="1 2" key="1">
    <citation type="submission" date="2017-03" db="EMBL/GenBank/DDBJ databases">
        <title>Draft genome sequence of Streptomyces scabrisporus NF3, endophyte isolated from Amphipterygium adstringens.</title>
        <authorList>
            <person name="Vazquez M."/>
            <person name="Ceapa C.D."/>
            <person name="Rodriguez Luna D."/>
            <person name="Sanchez Esquivel S."/>
        </authorList>
    </citation>
    <scope>NUCLEOTIDE SEQUENCE [LARGE SCALE GENOMIC DNA]</scope>
    <source>
        <strain evidence="1 2">NF3</strain>
    </source>
</reference>
<dbReference type="STRING" id="159449.B4N89_40795"/>
<proteinExistence type="predicted"/>
<gene>
    <name evidence="1" type="ORF">B4N89_40795</name>
</gene>
<dbReference type="Proteomes" id="UP000190037">
    <property type="component" value="Unassembled WGS sequence"/>
</dbReference>
<dbReference type="SUPFAM" id="SSF53335">
    <property type="entry name" value="S-adenosyl-L-methionine-dependent methyltransferases"/>
    <property type="match status" value="1"/>
</dbReference>
<evidence type="ECO:0000313" key="1">
    <source>
        <dbReference type="EMBL" id="OPC76937.1"/>
    </source>
</evidence>
<evidence type="ECO:0000313" key="2">
    <source>
        <dbReference type="Proteomes" id="UP000190037"/>
    </source>
</evidence>
<protein>
    <submittedName>
        <fullName evidence="1">Uncharacterized protein</fullName>
    </submittedName>
</protein>
<sequence>MHTELQRLNEELRMSERLAHQLGPLPAAIRSAEDAPDRIRVVDIGCGLGHVVRWLAAHDVRGPDVELASDPMPATIVALPEHGETVSALVTCPALTDGDRATAREGDRVHIRIRAVDLGTEPGTHRETVAMP</sequence>
<dbReference type="Gene3D" id="3.40.50.150">
    <property type="entry name" value="Vaccinia Virus protein VP39"/>
    <property type="match status" value="1"/>
</dbReference>
<dbReference type="AlphaFoldDB" id="A0A1T3NJA7"/>
<dbReference type="EMBL" id="MWQN01000004">
    <property type="protein sequence ID" value="OPC76937.1"/>
    <property type="molecule type" value="Genomic_DNA"/>
</dbReference>